<dbReference type="SFLD" id="SFLDG00358">
    <property type="entry name" value="Main_(cytGST)"/>
    <property type="match status" value="1"/>
</dbReference>
<dbReference type="FunFam" id="3.40.30.10:FF:000123">
    <property type="entry name" value="Glutathione transferase o1"/>
    <property type="match status" value="1"/>
</dbReference>
<dbReference type="PROSITE" id="PS50404">
    <property type="entry name" value="GST_NTER"/>
    <property type="match status" value="1"/>
</dbReference>
<dbReference type="Pfam" id="PF13409">
    <property type="entry name" value="GST_N_2"/>
    <property type="match status" value="1"/>
</dbReference>
<evidence type="ECO:0000313" key="6">
    <source>
        <dbReference type="EMBL" id="OGI43956.1"/>
    </source>
</evidence>
<dbReference type="InterPro" id="IPR004045">
    <property type="entry name" value="Glutathione_S-Trfase_N"/>
</dbReference>
<dbReference type="STRING" id="1817758.A2150_02715"/>
<dbReference type="SFLD" id="SFLDG01152">
    <property type="entry name" value="Main.3:_Omega-_and_Tau-like"/>
    <property type="match status" value="1"/>
</dbReference>
<feature type="domain" description="GST C-terminal" evidence="5">
    <location>
        <begin position="86"/>
        <end position="215"/>
    </location>
</feature>
<evidence type="ECO:0000256" key="3">
    <source>
        <dbReference type="ARBA" id="ARBA00047960"/>
    </source>
</evidence>
<dbReference type="InterPro" id="IPR045073">
    <property type="entry name" value="Omega/Tau-like"/>
</dbReference>
<organism evidence="6 7">
    <name type="scientific">Candidatus Muproteobacteria bacterium RBG_16_64_11</name>
    <dbReference type="NCBI Taxonomy" id="1817758"/>
    <lineage>
        <taxon>Bacteria</taxon>
        <taxon>Pseudomonadati</taxon>
        <taxon>Pseudomonadota</taxon>
        <taxon>Candidatus Muproteobacteria</taxon>
    </lineage>
</organism>
<comment type="catalytic activity">
    <reaction evidence="3">
        <text>RX + glutathione = an S-substituted glutathione + a halide anion + H(+)</text>
        <dbReference type="Rhea" id="RHEA:16437"/>
        <dbReference type="ChEBI" id="CHEBI:15378"/>
        <dbReference type="ChEBI" id="CHEBI:16042"/>
        <dbReference type="ChEBI" id="CHEBI:17792"/>
        <dbReference type="ChEBI" id="CHEBI:57925"/>
        <dbReference type="ChEBI" id="CHEBI:90779"/>
        <dbReference type="EC" id="2.5.1.18"/>
    </reaction>
</comment>
<dbReference type="CDD" id="cd00570">
    <property type="entry name" value="GST_N_family"/>
    <property type="match status" value="1"/>
</dbReference>
<dbReference type="SUPFAM" id="SSF52833">
    <property type="entry name" value="Thioredoxin-like"/>
    <property type="match status" value="1"/>
</dbReference>
<protein>
    <recommendedName>
        <fullName evidence="1">glutathione transferase</fullName>
        <ecNumber evidence="1">2.5.1.18</ecNumber>
    </recommendedName>
</protein>
<sequence>MNTARLELVSFKTCPYVQRAAIVLHEKAVPFEITYIDQTKKPDWFLKISPLGKVPLLKVDDTVLFESAAIVEYLDEVYPPQLHPADALRRAHNRAWIEFSSTILTAQIQMLLSQDHASFDAATVRFHELLDRLEAEVGEGPYFNGAKLALVDCAFAPFFLRTTIMEPYLELGVFTQRPRIQAWSKALIARDTVQRAVVPHYAEVLIDSWRARAPLGRELFAGRRS</sequence>
<evidence type="ECO:0000256" key="2">
    <source>
        <dbReference type="ARBA" id="ARBA00022679"/>
    </source>
</evidence>
<dbReference type="InterPro" id="IPR036249">
    <property type="entry name" value="Thioredoxin-like_sf"/>
</dbReference>
<dbReference type="Proteomes" id="UP000177925">
    <property type="component" value="Unassembled WGS sequence"/>
</dbReference>
<dbReference type="PROSITE" id="PS50405">
    <property type="entry name" value="GST_CTER"/>
    <property type="match status" value="1"/>
</dbReference>
<dbReference type="SFLD" id="SFLDS00019">
    <property type="entry name" value="Glutathione_Transferase_(cytos"/>
    <property type="match status" value="1"/>
</dbReference>
<dbReference type="SUPFAM" id="SSF47616">
    <property type="entry name" value="GST C-terminal domain-like"/>
    <property type="match status" value="1"/>
</dbReference>
<reference evidence="6 7" key="1">
    <citation type="journal article" date="2016" name="Nat. Commun.">
        <title>Thousands of microbial genomes shed light on interconnected biogeochemical processes in an aquifer system.</title>
        <authorList>
            <person name="Anantharaman K."/>
            <person name="Brown C.T."/>
            <person name="Hug L.A."/>
            <person name="Sharon I."/>
            <person name="Castelle C.J."/>
            <person name="Probst A.J."/>
            <person name="Thomas B.C."/>
            <person name="Singh A."/>
            <person name="Wilkins M.J."/>
            <person name="Karaoz U."/>
            <person name="Brodie E.L."/>
            <person name="Williams K.H."/>
            <person name="Hubbard S.S."/>
            <person name="Banfield J.F."/>
        </authorList>
    </citation>
    <scope>NUCLEOTIDE SEQUENCE [LARGE SCALE GENOMIC DNA]</scope>
</reference>
<dbReference type="EMBL" id="MFSS01000032">
    <property type="protein sequence ID" value="OGI43956.1"/>
    <property type="molecule type" value="Genomic_DNA"/>
</dbReference>
<dbReference type="GO" id="GO:0004364">
    <property type="term" value="F:glutathione transferase activity"/>
    <property type="evidence" value="ECO:0007669"/>
    <property type="project" value="UniProtKB-EC"/>
</dbReference>
<dbReference type="InterPro" id="IPR040079">
    <property type="entry name" value="Glutathione_S-Trfase"/>
</dbReference>
<comment type="caution">
    <text evidence="6">The sequence shown here is derived from an EMBL/GenBank/DDBJ whole genome shotgun (WGS) entry which is preliminary data.</text>
</comment>
<accession>A0A1F6TFV1</accession>
<feature type="domain" description="GST N-terminal" evidence="4">
    <location>
        <begin position="4"/>
        <end position="82"/>
    </location>
</feature>
<keyword evidence="2" id="KW-0808">Transferase</keyword>
<dbReference type="Gene3D" id="1.20.1050.10">
    <property type="match status" value="1"/>
</dbReference>
<dbReference type="AlphaFoldDB" id="A0A1F6TFV1"/>
<evidence type="ECO:0000256" key="1">
    <source>
        <dbReference type="ARBA" id="ARBA00012452"/>
    </source>
</evidence>
<evidence type="ECO:0000259" key="5">
    <source>
        <dbReference type="PROSITE" id="PS50405"/>
    </source>
</evidence>
<dbReference type="PANTHER" id="PTHR43968">
    <property type="match status" value="1"/>
</dbReference>
<dbReference type="InterPro" id="IPR036282">
    <property type="entry name" value="Glutathione-S-Trfase_C_sf"/>
</dbReference>
<dbReference type="InterPro" id="IPR050983">
    <property type="entry name" value="GST_Omega/HSP26"/>
</dbReference>
<name>A0A1F6TFV1_9PROT</name>
<evidence type="ECO:0000313" key="7">
    <source>
        <dbReference type="Proteomes" id="UP000177925"/>
    </source>
</evidence>
<dbReference type="Gene3D" id="3.40.30.10">
    <property type="entry name" value="Glutaredoxin"/>
    <property type="match status" value="1"/>
</dbReference>
<evidence type="ECO:0000259" key="4">
    <source>
        <dbReference type="PROSITE" id="PS50404"/>
    </source>
</evidence>
<proteinExistence type="predicted"/>
<dbReference type="Pfam" id="PF13410">
    <property type="entry name" value="GST_C_2"/>
    <property type="match status" value="1"/>
</dbReference>
<dbReference type="EC" id="2.5.1.18" evidence="1"/>
<dbReference type="InterPro" id="IPR010987">
    <property type="entry name" value="Glutathione-S-Trfase_C-like"/>
</dbReference>
<dbReference type="CDD" id="cd00299">
    <property type="entry name" value="GST_C_family"/>
    <property type="match status" value="1"/>
</dbReference>
<dbReference type="GO" id="GO:0005737">
    <property type="term" value="C:cytoplasm"/>
    <property type="evidence" value="ECO:0007669"/>
    <property type="project" value="TreeGrafter"/>
</dbReference>
<dbReference type="PANTHER" id="PTHR43968:SF6">
    <property type="entry name" value="GLUTATHIONE S-TRANSFERASE OMEGA"/>
    <property type="match status" value="1"/>
</dbReference>
<gene>
    <name evidence="6" type="ORF">A2150_02715</name>
</gene>